<feature type="transmembrane region" description="Helical" evidence="14">
    <location>
        <begin position="137"/>
        <end position="156"/>
    </location>
</feature>
<name>A0A6J1Q6D1_9HYME</name>
<evidence type="ECO:0000256" key="7">
    <source>
        <dbReference type="ARBA" id="ARBA00022848"/>
    </source>
</evidence>
<dbReference type="AlphaFoldDB" id="A0A6J1Q6D1"/>
<sequence>MLDDSYTGSGIGIEFGKLSAGIIMDIYTTDEVTRHNNANDLWIVIHGAVYDVTAFHKEHPGGEEVLLQLAGQDATECFDSIGHSYEAINLRETLKIGELVDDISPAESKTTTTEVKEPMEDDWQYQEPKAEMQSQNMTFICGAIAIYAIIMFYWFIQ</sequence>
<evidence type="ECO:0000256" key="10">
    <source>
        <dbReference type="ARBA" id="ARBA00023136"/>
    </source>
</evidence>
<keyword evidence="2" id="KW-0813">Transport</keyword>
<feature type="domain" description="Cytochrome b5 heme-binding" evidence="15">
    <location>
        <begin position="24"/>
        <end position="100"/>
    </location>
</feature>
<dbReference type="GO" id="GO:0046872">
    <property type="term" value="F:metal ion binding"/>
    <property type="evidence" value="ECO:0007669"/>
    <property type="project" value="UniProtKB-KW"/>
</dbReference>
<evidence type="ECO:0000256" key="14">
    <source>
        <dbReference type="SAM" id="Phobius"/>
    </source>
</evidence>
<dbReference type="PANTHER" id="PTHR19359">
    <property type="entry name" value="CYTOCHROME B5"/>
    <property type="match status" value="1"/>
</dbReference>
<keyword evidence="9" id="KW-0408">Iron</keyword>
<keyword evidence="8" id="KW-0249">Electron transport</keyword>
<dbReference type="InterPro" id="IPR050668">
    <property type="entry name" value="Cytochrome_b5"/>
</dbReference>
<dbReference type="Gene3D" id="3.10.120.10">
    <property type="entry name" value="Cytochrome b5-like heme/steroid binding domain"/>
    <property type="match status" value="1"/>
</dbReference>
<keyword evidence="7" id="KW-0492">Microsome</keyword>
<evidence type="ECO:0000256" key="2">
    <source>
        <dbReference type="ARBA" id="ARBA00022448"/>
    </source>
</evidence>
<dbReference type="RefSeq" id="XP_024877764.1">
    <property type="nucleotide sequence ID" value="XM_025021996.1"/>
</dbReference>
<evidence type="ECO:0000256" key="13">
    <source>
        <dbReference type="ARBA" id="ARBA00039806"/>
    </source>
</evidence>
<protein>
    <recommendedName>
        <fullName evidence="13">Cytochrome b5</fullName>
    </recommendedName>
</protein>
<dbReference type="GeneID" id="112458388"/>
<dbReference type="InterPro" id="IPR001199">
    <property type="entry name" value="Cyt_B5-like_heme/steroid-bd"/>
</dbReference>
<keyword evidence="16" id="KW-1185">Reference proteome</keyword>
<dbReference type="FunFam" id="3.10.120.10:FF:000002">
    <property type="entry name" value="Cytochrome b5 type B"/>
    <property type="match status" value="1"/>
</dbReference>
<evidence type="ECO:0000256" key="1">
    <source>
        <dbReference type="ARBA" id="ARBA00004131"/>
    </source>
</evidence>
<evidence type="ECO:0000256" key="9">
    <source>
        <dbReference type="ARBA" id="ARBA00023004"/>
    </source>
</evidence>
<keyword evidence="10 14" id="KW-0472">Membrane</keyword>
<dbReference type="PRINTS" id="PR00363">
    <property type="entry name" value="CYTOCHROMEB5"/>
</dbReference>
<accession>A0A6J1Q6D1</accession>
<evidence type="ECO:0000256" key="8">
    <source>
        <dbReference type="ARBA" id="ARBA00022982"/>
    </source>
</evidence>
<keyword evidence="4 14" id="KW-0812">Transmembrane</keyword>
<comment type="subcellular location">
    <subcellularLocation>
        <location evidence="1">Endoplasmic reticulum membrane</location>
        <topology evidence="1">Single-pass membrane protein</topology>
        <orientation evidence="1">Cytoplasmic side</orientation>
    </subcellularLocation>
    <subcellularLocation>
        <location evidence="11">Microsome membrane</location>
        <topology evidence="11">Single-pass membrane protein</topology>
        <orientation evidence="11">Cytoplasmic side</orientation>
    </subcellularLocation>
</comment>
<keyword evidence="6" id="KW-0256">Endoplasmic reticulum</keyword>
<dbReference type="PANTHER" id="PTHR19359:SF150">
    <property type="entry name" value="CYTOCHROME B5"/>
    <property type="match status" value="1"/>
</dbReference>
<reference evidence="17" key="1">
    <citation type="submission" date="2025-08" db="UniProtKB">
        <authorList>
            <consortium name="RefSeq"/>
        </authorList>
    </citation>
    <scope>IDENTIFICATION</scope>
    <source>
        <tissue evidence="17">Whole body</tissue>
    </source>
</reference>
<evidence type="ECO:0000256" key="11">
    <source>
        <dbReference type="ARBA" id="ARBA00037877"/>
    </source>
</evidence>
<gene>
    <name evidence="17" type="primary">LOC112458388</name>
</gene>
<keyword evidence="5" id="KW-0479">Metal-binding</keyword>
<dbReference type="PROSITE" id="PS50255">
    <property type="entry name" value="CYTOCHROME_B5_2"/>
    <property type="match status" value="1"/>
</dbReference>
<evidence type="ECO:0000259" key="15">
    <source>
        <dbReference type="PROSITE" id="PS50255"/>
    </source>
</evidence>
<evidence type="ECO:0000256" key="4">
    <source>
        <dbReference type="ARBA" id="ARBA00022692"/>
    </source>
</evidence>
<dbReference type="GO" id="GO:0020037">
    <property type="term" value="F:heme binding"/>
    <property type="evidence" value="ECO:0007669"/>
    <property type="project" value="TreeGrafter"/>
</dbReference>
<evidence type="ECO:0000256" key="3">
    <source>
        <dbReference type="ARBA" id="ARBA00022617"/>
    </source>
</evidence>
<evidence type="ECO:0000313" key="17">
    <source>
        <dbReference type="RefSeq" id="XP_024877764.1"/>
    </source>
</evidence>
<dbReference type="InterPro" id="IPR036400">
    <property type="entry name" value="Cyt_B5-like_heme/steroid_sf"/>
</dbReference>
<evidence type="ECO:0000256" key="5">
    <source>
        <dbReference type="ARBA" id="ARBA00022723"/>
    </source>
</evidence>
<evidence type="ECO:0000256" key="12">
    <source>
        <dbReference type="ARBA" id="ARBA00038168"/>
    </source>
</evidence>
<dbReference type="SMART" id="SM01117">
    <property type="entry name" value="Cyt-b5"/>
    <property type="match status" value="1"/>
</dbReference>
<evidence type="ECO:0000313" key="16">
    <source>
        <dbReference type="Proteomes" id="UP000504618"/>
    </source>
</evidence>
<comment type="similarity">
    <text evidence="12">Belongs to the cytochrome b5 family.</text>
</comment>
<keyword evidence="14" id="KW-1133">Transmembrane helix</keyword>
<dbReference type="Proteomes" id="UP000504618">
    <property type="component" value="Unplaced"/>
</dbReference>
<dbReference type="SUPFAM" id="SSF55856">
    <property type="entry name" value="Cytochrome b5-like heme/steroid binding domain"/>
    <property type="match status" value="1"/>
</dbReference>
<evidence type="ECO:0000256" key="6">
    <source>
        <dbReference type="ARBA" id="ARBA00022824"/>
    </source>
</evidence>
<dbReference type="Pfam" id="PF00173">
    <property type="entry name" value="Cyt-b5"/>
    <property type="match status" value="1"/>
</dbReference>
<proteinExistence type="inferred from homology"/>
<keyword evidence="3" id="KW-0349">Heme</keyword>
<organism evidence="16 17">
    <name type="scientific">Temnothorax curvispinosus</name>
    <dbReference type="NCBI Taxonomy" id="300111"/>
    <lineage>
        <taxon>Eukaryota</taxon>
        <taxon>Metazoa</taxon>
        <taxon>Ecdysozoa</taxon>
        <taxon>Arthropoda</taxon>
        <taxon>Hexapoda</taxon>
        <taxon>Insecta</taxon>
        <taxon>Pterygota</taxon>
        <taxon>Neoptera</taxon>
        <taxon>Endopterygota</taxon>
        <taxon>Hymenoptera</taxon>
        <taxon>Apocrita</taxon>
        <taxon>Aculeata</taxon>
        <taxon>Formicoidea</taxon>
        <taxon>Formicidae</taxon>
        <taxon>Myrmicinae</taxon>
        <taxon>Temnothorax</taxon>
    </lineage>
</organism>
<dbReference type="GO" id="GO:0005789">
    <property type="term" value="C:endoplasmic reticulum membrane"/>
    <property type="evidence" value="ECO:0007669"/>
    <property type="project" value="UniProtKB-SubCell"/>
</dbReference>